<gene>
    <name evidence="5" type="ORF">ACFO3U_08370</name>
</gene>
<dbReference type="SUPFAM" id="SSF48452">
    <property type="entry name" value="TPR-like"/>
    <property type="match status" value="1"/>
</dbReference>
<keyword evidence="2 3" id="KW-0802">TPR repeat</keyword>
<dbReference type="InterPro" id="IPR019734">
    <property type="entry name" value="TPR_rpt"/>
</dbReference>
<protein>
    <submittedName>
        <fullName evidence="5">Tetratricopeptide repeat protein</fullName>
    </submittedName>
</protein>
<feature type="repeat" description="TPR" evidence="3">
    <location>
        <begin position="190"/>
        <end position="223"/>
    </location>
</feature>
<feature type="chain" id="PRO_5046438740" evidence="4">
    <location>
        <begin position="19"/>
        <end position="247"/>
    </location>
</feature>
<evidence type="ECO:0000313" key="5">
    <source>
        <dbReference type="EMBL" id="MFC4740007.1"/>
    </source>
</evidence>
<name>A0ABV9P324_9FLAO</name>
<evidence type="ECO:0000313" key="6">
    <source>
        <dbReference type="Proteomes" id="UP001595885"/>
    </source>
</evidence>
<dbReference type="PROSITE" id="PS50293">
    <property type="entry name" value="TPR_REGION"/>
    <property type="match status" value="1"/>
</dbReference>
<reference evidence="6" key="1">
    <citation type="journal article" date="2019" name="Int. J. Syst. Evol. Microbiol.">
        <title>The Global Catalogue of Microorganisms (GCM) 10K type strain sequencing project: providing services to taxonomists for standard genome sequencing and annotation.</title>
        <authorList>
            <consortium name="The Broad Institute Genomics Platform"/>
            <consortium name="The Broad Institute Genome Sequencing Center for Infectious Disease"/>
            <person name="Wu L."/>
            <person name="Ma J."/>
        </authorList>
    </citation>
    <scope>NUCLEOTIDE SEQUENCE [LARGE SCALE GENOMIC DNA]</scope>
    <source>
        <strain evidence="6">CCUG 50349</strain>
    </source>
</reference>
<accession>A0ABV9P324</accession>
<keyword evidence="6" id="KW-1185">Reference proteome</keyword>
<dbReference type="PROSITE" id="PS50005">
    <property type="entry name" value="TPR"/>
    <property type="match status" value="1"/>
</dbReference>
<dbReference type="EMBL" id="JBHSGW010000025">
    <property type="protein sequence ID" value="MFC4740007.1"/>
    <property type="molecule type" value="Genomic_DNA"/>
</dbReference>
<proteinExistence type="predicted"/>
<keyword evidence="1" id="KW-0677">Repeat</keyword>
<keyword evidence="4" id="KW-0732">Signal</keyword>
<dbReference type="InterPro" id="IPR013105">
    <property type="entry name" value="TPR_2"/>
</dbReference>
<feature type="signal peptide" evidence="4">
    <location>
        <begin position="1"/>
        <end position="18"/>
    </location>
</feature>
<dbReference type="SMART" id="SM00028">
    <property type="entry name" value="TPR"/>
    <property type="match status" value="1"/>
</dbReference>
<evidence type="ECO:0000256" key="1">
    <source>
        <dbReference type="ARBA" id="ARBA00022737"/>
    </source>
</evidence>
<dbReference type="Proteomes" id="UP001595885">
    <property type="component" value="Unassembled WGS sequence"/>
</dbReference>
<sequence>MKLFLSITLLLLNSITFAQNKEVASTSMPKIGAYPDKDVVVYKNALSLGDLETATNALHYIIAANPNGAIYKDTLALLYLQRGYYRQAQVLTMPLYQEKENETRTEVLAICAKQLGQQIEAIDLYKKLYRTTKNNNYAFEQLQLEYDIKRLTESKLTAEALLLALPSDDKTKLTVQKLDNKTVQQISLKAGIYYILGTIYFDMNDRVQALQQFEKAIALQPDYDLALQAIQLLTKKDEVENNTKKKK</sequence>
<evidence type="ECO:0000256" key="3">
    <source>
        <dbReference type="PROSITE-ProRule" id="PRU00339"/>
    </source>
</evidence>
<dbReference type="RefSeq" id="WP_379740523.1">
    <property type="nucleotide sequence ID" value="NZ_JBHSGW010000025.1"/>
</dbReference>
<dbReference type="Gene3D" id="1.25.40.10">
    <property type="entry name" value="Tetratricopeptide repeat domain"/>
    <property type="match status" value="2"/>
</dbReference>
<evidence type="ECO:0000256" key="2">
    <source>
        <dbReference type="ARBA" id="ARBA00022803"/>
    </source>
</evidence>
<organism evidence="5 6">
    <name type="scientific">Flavobacterium ponti</name>
    <dbReference type="NCBI Taxonomy" id="665133"/>
    <lineage>
        <taxon>Bacteria</taxon>
        <taxon>Pseudomonadati</taxon>
        <taxon>Bacteroidota</taxon>
        <taxon>Flavobacteriia</taxon>
        <taxon>Flavobacteriales</taxon>
        <taxon>Flavobacteriaceae</taxon>
        <taxon>Flavobacterium</taxon>
    </lineage>
</organism>
<evidence type="ECO:0000256" key="4">
    <source>
        <dbReference type="SAM" id="SignalP"/>
    </source>
</evidence>
<dbReference type="Pfam" id="PF07719">
    <property type="entry name" value="TPR_2"/>
    <property type="match status" value="1"/>
</dbReference>
<dbReference type="InterPro" id="IPR011990">
    <property type="entry name" value="TPR-like_helical_dom_sf"/>
</dbReference>
<comment type="caution">
    <text evidence="5">The sequence shown here is derived from an EMBL/GenBank/DDBJ whole genome shotgun (WGS) entry which is preliminary data.</text>
</comment>